<evidence type="ECO:0000313" key="8">
    <source>
        <dbReference type="EMBL" id="RKP12747.1"/>
    </source>
</evidence>
<evidence type="ECO:0000256" key="2">
    <source>
        <dbReference type="ARBA" id="ARBA00007863"/>
    </source>
</evidence>
<comment type="subcellular location">
    <subcellularLocation>
        <location evidence="1">Membrane</location>
        <topology evidence="1">Multi-pass membrane protein</topology>
    </subcellularLocation>
</comment>
<comment type="similarity">
    <text evidence="2">Belongs to the SLC35F solute transporter family.</text>
</comment>
<dbReference type="InterPro" id="IPR037185">
    <property type="entry name" value="EmrE-like"/>
</dbReference>
<dbReference type="PANTHER" id="PTHR14233:SF4">
    <property type="entry name" value="SOLUTE CARRIER FAMILY 35 MEMBER F2"/>
    <property type="match status" value="1"/>
</dbReference>
<evidence type="ECO:0000256" key="6">
    <source>
        <dbReference type="ARBA" id="ARBA00023136"/>
    </source>
</evidence>
<feature type="non-terminal residue" evidence="8">
    <location>
        <position position="295"/>
    </location>
</feature>
<dbReference type="InterPro" id="IPR009262">
    <property type="entry name" value="SLC35_F1/F2/F6"/>
</dbReference>
<sequence length="295" mass="32358">QFAKTLLLGQALAFCITATNVTSTALASNHGVSIPTTQSFLNYVLLALVFNGVGLYRDGLTGWGRKLRARWWKYALLALVDVEGNYFVVKSFSYTSLLSAMLLDCWAIPVVVFLSIITLRLRYAWSHYLGLIVCLAGVLLLLFSDIGSGDGSAPDPIKGDLFCLLGATLYGISNVLEEKLVRQYAITDVIGGLGMFGMVFNGIQLGALEHEELRNVKWTPPVVGMILGFDLALFLFYSLTPVLFRLAGATFFNLSLLTSDIYGLLFGMLIFGEKYNRWYPAAYVGIVAGVVIFNL</sequence>
<feature type="transmembrane region" description="Helical" evidence="7">
    <location>
        <begin position="40"/>
        <end position="59"/>
    </location>
</feature>
<reference evidence="9" key="1">
    <citation type="journal article" date="2018" name="Nat. Microbiol.">
        <title>Leveraging single-cell genomics to expand the fungal tree of life.</title>
        <authorList>
            <person name="Ahrendt S.R."/>
            <person name="Quandt C.A."/>
            <person name="Ciobanu D."/>
            <person name="Clum A."/>
            <person name="Salamov A."/>
            <person name="Andreopoulos B."/>
            <person name="Cheng J.F."/>
            <person name="Woyke T."/>
            <person name="Pelin A."/>
            <person name="Henrissat B."/>
            <person name="Reynolds N.K."/>
            <person name="Benny G.L."/>
            <person name="Smith M.E."/>
            <person name="James T.Y."/>
            <person name="Grigoriev I.V."/>
        </authorList>
    </citation>
    <scope>NUCLEOTIDE SEQUENCE [LARGE SCALE GENOMIC DNA]</scope>
</reference>
<dbReference type="Proteomes" id="UP000267251">
    <property type="component" value="Unassembled WGS sequence"/>
</dbReference>
<dbReference type="AlphaFoldDB" id="A0A4P9Y1R3"/>
<keyword evidence="5 7" id="KW-1133">Transmembrane helix</keyword>
<dbReference type="PANTHER" id="PTHR14233">
    <property type="entry name" value="DUF914-RELATED"/>
    <property type="match status" value="1"/>
</dbReference>
<evidence type="ECO:0000256" key="7">
    <source>
        <dbReference type="SAM" id="Phobius"/>
    </source>
</evidence>
<dbReference type="EMBL" id="KZ988218">
    <property type="protein sequence ID" value="RKP12747.1"/>
    <property type="molecule type" value="Genomic_DNA"/>
</dbReference>
<gene>
    <name evidence="8" type="ORF">BJ684DRAFT_2068</name>
</gene>
<protein>
    <submittedName>
        <fullName evidence="8">Solute carrier family 35 member SLC35F1/F2/F6</fullName>
    </submittedName>
</protein>
<feature type="transmembrane region" description="Helical" evidence="7">
    <location>
        <begin position="223"/>
        <end position="244"/>
    </location>
</feature>
<dbReference type="Pfam" id="PF06027">
    <property type="entry name" value="SLC35F"/>
    <property type="match status" value="1"/>
</dbReference>
<dbReference type="OrthoDB" id="429955at2759"/>
<feature type="transmembrane region" description="Helical" evidence="7">
    <location>
        <begin position="128"/>
        <end position="147"/>
    </location>
</feature>
<name>A0A4P9Y1R3_9FUNG</name>
<evidence type="ECO:0000256" key="5">
    <source>
        <dbReference type="ARBA" id="ARBA00022989"/>
    </source>
</evidence>
<evidence type="ECO:0000256" key="1">
    <source>
        <dbReference type="ARBA" id="ARBA00004141"/>
    </source>
</evidence>
<dbReference type="GO" id="GO:0016020">
    <property type="term" value="C:membrane"/>
    <property type="evidence" value="ECO:0007669"/>
    <property type="project" value="UniProtKB-SubCell"/>
</dbReference>
<evidence type="ECO:0000256" key="3">
    <source>
        <dbReference type="ARBA" id="ARBA00022448"/>
    </source>
</evidence>
<accession>A0A4P9Y1R3</accession>
<evidence type="ECO:0000256" key="4">
    <source>
        <dbReference type="ARBA" id="ARBA00022692"/>
    </source>
</evidence>
<keyword evidence="6 7" id="KW-0472">Membrane</keyword>
<keyword evidence="3" id="KW-0813">Transport</keyword>
<dbReference type="InterPro" id="IPR052221">
    <property type="entry name" value="SLC35F_Transporter"/>
</dbReference>
<feature type="non-terminal residue" evidence="8">
    <location>
        <position position="1"/>
    </location>
</feature>
<keyword evidence="4 7" id="KW-0812">Transmembrane</keyword>
<feature type="transmembrane region" description="Helical" evidence="7">
    <location>
        <begin position="277"/>
        <end position="294"/>
    </location>
</feature>
<dbReference type="GO" id="GO:0022857">
    <property type="term" value="F:transmembrane transporter activity"/>
    <property type="evidence" value="ECO:0007669"/>
    <property type="project" value="InterPro"/>
</dbReference>
<feature type="transmembrane region" description="Helical" evidence="7">
    <location>
        <begin position="184"/>
        <end position="203"/>
    </location>
</feature>
<feature type="transmembrane region" description="Helical" evidence="7">
    <location>
        <begin position="159"/>
        <end position="177"/>
    </location>
</feature>
<feature type="transmembrane region" description="Helical" evidence="7">
    <location>
        <begin position="94"/>
        <end position="116"/>
    </location>
</feature>
<evidence type="ECO:0000313" key="9">
    <source>
        <dbReference type="Proteomes" id="UP000267251"/>
    </source>
</evidence>
<dbReference type="SUPFAM" id="SSF103481">
    <property type="entry name" value="Multidrug resistance efflux transporter EmrE"/>
    <property type="match status" value="1"/>
</dbReference>
<feature type="transmembrane region" description="Helical" evidence="7">
    <location>
        <begin position="251"/>
        <end position="271"/>
    </location>
</feature>
<organism evidence="8 9">
    <name type="scientific">Piptocephalis cylindrospora</name>
    <dbReference type="NCBI Taxonomy" id="1907219"/>
    <lineage>
        <taxon>Eukaryota</taxon>
        <taxon>Fungi</taxon>
        <taxon>Fungi incertae sedis</taxon>
        <taxon>Zoopagomycota</taxon>
        <taxon>Zoopagomycotina</taxon>
        <taxon>Zoopagomycetes</taxon>
        <taxon>Zoopagales</taxon>
        <taxon>Piptocephalidaceae</taxon>
        <taxon>Piptocephalis</taxon>
    </lineage>
</organism>
<keyword evidence="9" id="KW-1185">Reference proteome</keyword>
<proteinExistence type="inferred from homology"/>